<evidence type="ECO:0000313" key="7">
    <source>
        <dbReference type="Proteomes" id="UP000178572"/>
    </source>
</evidence>
<protein>
    <recommendedName>
        <fullName evidence="5">TNase-like domain-containing protein</fullName>
    </recommendedName>
</protein>
<dbReference type="EMBL" id="MFLN01000040">
    <property type="protein sequence ID" value="OGG66657.1"/>
    <property type="molecule type" value="Genomic_DNA"/>
</dbReference>
<gene>
    <name evidence="6" type="ORF">A3C21_03135</name>
</gene>
<evidence type="ECO:0000256" key="2">
    <source>
        <dbReference type="ARBA" id="ARBA00022759"/>
    </source>
</evidence>
<dbReference type="PROSITE" id="PS50830">
    <property type="entry name" value="TNASE_3"/>
    <property type="match status" value="1"/>
</dbReference>
<dbReference type="STRING" id="1798500.A3C21_03135"/>
<dbReference type="Proteomes" id="UP000178572">
    <property type="component" value="Unassembled WGS sequence"/>
</dbReference>
<dbReference type="InterPro" id="IPR002071">
    <property type="entry name" value="Thermonucl_AS"/>
</dbReference>
<dbReference type="InterPro" id="IPR035437">
    <property type="entry name" value="SNase_OB-fold_sf"/>
</dbReference>
<dbReference type="GO" id="GO:0003676">
    <property type="term" value="F:nucleic acid binding"/>
    <property type="evidence" value="ECO:0007669"/>
    <property type="project" value="InterPro"/>
</dbReference>
<dbReference type="GO" id="GO:0004519">
    <property type="term" value="F:endonuclease activity"/>
    <property type="evidence" value="ECO:0007669"/>
    <property type="project" value="UniProtKB-KW"/>
</dbReference>
<dbReference type="SMART" id="SM00318">
    <property type="entry name" value="SNc"/>
    <property type="match status" value="1"/>
</dbReference>
<dbReference type="PANTHER" id="PTHR12302:SF3">
    <property type="entry name" value="SERINE_THREONINE-PROTEIN KINASE 31"/>
    <property type="match status" value="1"/>
</dbReference>
<evidence type="ECO:0000259" key="5">
    <source>
        <dbReference type="PROSITE" id="PS50830"/>
    </source>
</evidence>
<dbReference type="InterPro" id="IPR016071">
    <property type="entry name" value="Staphylococal_nuclease_OB-fold"/>
</dbReference>
<reference evidence="6 7" key="1">
    <citation type="journal article" date="2016" name="Nat. Commun.">
        <title>Thousands of microbial genomes shed light on interconnected biogeochemical processes in an aquifer system.</title>
        <authorList>
            <person name="Anantharaman K."/>
            <person name="Brown C.T."/>
            <person name="Hug L.A."/>
            <person name="Sharon I."/>
            <person name="Castelle C.J."/>
            <person name="Probst A.J."/>
            <person name="Thomas B.C."/>
            <person name="Singh A."/>
            <person name="Wilkins M.J."/>
            <person name="Karaoz U."/>
            <person name="Brodie E.L."/>
            <person name="Williams K.H."/>
            <person name="Hubbard S.S."/>
            <person name="Banfield J.F."/>
        </authorList>
    </citation>
    <scope>NUCLEOTIDE SEQUENCE [LARGE SCALE GENOMIC DNA]</scope>
</reference>
<dbReference type="Pfam" id="PF00565">
    <property type="entry name" value="SNase"/>
    <property type="match status" value="1"/>
</dbReference>
<feature type="chain" id="PRO_5009524031" description="TNase-like domain-containing protein" evidence="4">
    <location>
        <begin position="20"/>
        <end position="195"/>
    </location>
</feature>
<dbReference type="Gene3D" id="2.40.50.90">
    <property type="match status" value="1"/>
</dbReference>
<name>A0A1F6DZ92_9BACT</name>
<evidence type="ECO:0000256" key="4">
    <source>
        <dbReference type="SAM" id="SignalP"/>
    </source>
</evidence>
<dbReference type="GO" id="GO:0016787">
    <property type="term" value="F:hydrolase activity"/>
    <property type="evidence" value="ECO:0007669"/>
    <property type="project" value="UniProtKB-KW"/>
</dbReference>
<keyword evidence="3" id="KW-0378">Hydrolase</keyword>
<evidence type="ECO:0000256" key="1">
    <source>
        <dbReference type="ARBA" id="ARBA00022722"/>
    </source>
</evidence>
<dbReference type="AlphaFoldDB" id="A0A1F6DZ92"/>
<dbReference type="PANTHER" id="PTHR12302">
    <property type="entry name" value="EBNA2 BINDING PROTEIN P100"/>
    <property type="match status" value="1"/>
</dbReference>
<dbReference type="PROSITE" id="PS01123">
    <property type="entry name" value="TNASE_1"/>
    <property type="match status" value="1"/>
</dbReference>
<keyword evidence="1" id="KW-0540">Nuclease</keyword>
<dbReference type="PROSITE" id="PS01284">
    <property type="entry name" value="TNASE_2"/>
    <property type="match status" value="1"/>
</dbReference>
<organism evidence="6 7">
    <name type="scientific">Candidatus Kaiserbacteria bacterium RIFCSPHIGHO2_02_FULL_59_21</name>
    <dbReference type="NCBI Taxonomy" id="1798500"/>
    <lineage>
        <taxon>Bacteria</taxon>
        <taxon>Candidatus Kaiseribacteriota</taxon>
    </lineage>
</organism>
<keyword evidence="4" id="KW-0732">Signal</keyword>
<feature type="domain" description="TNase-like" evidence="5">
    <location>
        <begin position="61"/>
        <end position="189"/>
    </location>
</feature>
<evidence type="ECO:0000256" key="3">
    <source>
        <dbReference type="ARBA" id="ARBA00022801"/>
    </source>
</evidence>
<feature type="signal peptide" evidence="4">
    <location>
        <begin position="1"/>
        <end position="19"/>
    </location>
</feature>
<accession>A0A1F6DZ92</accession>
<comment type="caution">
    <text evidence="6">The sequence shown here is derived from an EMBL/GenBank/DDBJ whole genome shotgun (WGS) entry which is preliminary data.</text>
</comment>
<dbReference type="SUPFAM" id="SSF50199">
    <property type="entry name" value="Staphylococcal nuclease"/>
    <property type="match status" value="1"/>
</dbReference>
<proteinExistence type="predicted"/>
<keyword evidence="2" id="KW-0255">Endonuclease</keyword>
<sequence>MKRTGAVAIFLLCIGAAFVAGLCSGKKSDVPTAPMPQVAAALPTVASNPATTQEKAALYPVVKVVDGDTIDVSVNGEKIRVRLIGLDTPEIVDPRKPVQCFGREASEKAHEILDGTSVRLEMDPSQGDLDKYGRTLAYVFLKDWTNFAELMITEGYGHEYTYNLPYRYQAEFKAAEAEAREEKKGLWAGACGSPP</sequence>
<evidence type="ECO:0000313" key="6">
    <source>
        <dbReference type="EMBL" id="OGG66657.1"/>
    </source>
</evidence>